<proteinExistence type="predicted"/>
<organism evidence="1 2">
    <name type="scientific">Elysia marginata</name>
    <dbReference type="NCBI Taxonomy" id="1093978"/>
    <lineage>
        <taxon>Eukaryota</taxon>
        <taxon>Metazoa</taxon>
        <taxon>Spiralia</taxon>
        <taxon>Lophotrochozoa</taxon>
        <taxon>Mollusca</taxon>
        <taxon>Gastropoda</taxon>
        <taxon>Heterobranchia</taxon>
        <taxon>Euthyneura</taxon>
        <taxon>Panpulmonata</taxon>
        <taxon>Sacoglossa</taxon>
        <taxon>Placobranchoidea</taxon>
        <taxon>Plakobranchidae</taxon>
        <taxon>Elysia</taxon>
    </lineage>
</organism>
<evidence type="ECO:0000313" key="1">
    <source>
        <dbReference type="EMBL" id="GFS07158.1"/>
    </source>
</evidence>
<comment type="caution">
    <text evidence="1">The sequence shown here is derived from an EMBL/GenBank/DDBJ whole genome shotgun (WGS) entry which is preliminary data.</text>
</comment>
<accession>A0AAV4I9M0</accession>
<dbReference type="Proteomes" id="UP000762676">
    <property type="component" value="Unassembled WGS sequence"/>
</dbReference>
<reference evidence="1 2" key="1">
    <citation type="journal article" date="2021" name="Elife">
        <title>Chloroplast acquisition without the gene transfer in kleptoplastic sea slugs, Plakobranchus ocellatus.</title>
        <authorList>
            <person name="Maeda T."/>
            <person name="Takahashi S."/>
            <person name="Yoshida T."/>
            <person name="Shimamura S."/>
            <person name="Takaki Y."/>
            <person name="Nagai Y."/>
            <person name="Toyoda A."/>
            <person name="Suzuki Y."/>
            <person name="Arimoto A."/>
            <person name="Ishii H."/>
            <person name="Satoh N."/>
            <person name="Nishiyama T."/>
            <person name="Hasebe M."/>
            <person name="Maruyama T."/>
            <person name="Minagawa J."/>
            <person name="Obokata J."/>
            <person name="Shigenobu S."/>
        </authorList>
    </citation>
    <scope>NUCLEOTIDE SEQUENCE [LARGE SCALE GENOMIC DNA]</scope>
</reference>
<evidence type="ECO:0000313" key="2">
    <source>
        <dbReference type="Proteomes" id="UP000762676"/>
    </source>
</evidence>
<dbReference type="EMBL" id="BMAT01002452">
    <property type="protein sequence ID" value="GFS07158.1"/>
    <property type="molecule type" value="Genomic_DNA"/>
</dbReference>
<name>A0AAV4I9M0_9GAST</name>
<sequence length="116" mass="13102">MKVCLEKRVVGSLLHVDLYVFSNCLPTLLTYNHPTLLTYTLPTLLTFSLFSLHCAAAPITHVRSRGERQQCLLRNSTPDRPGTEITACWNARHRDTHGNTIAAIVSEEWLWARSPS</sequence>
<keyword evidence="2" id="KW-1185">Reference proteome</keyword>
<protein>
    <recommendedName>
        <fullName evidence="3">Secreted protein</fullName>
    </recommendedName>
</protein>
<gene>
    <name evidence="1" type="ORF">ElyMa_001242800</name>
</gene>
<evidence type="ECO:0008006" key="3">
    <source>
        <dbReference type="Google" id="ProtNLM"/>
    </source>
</evidence>
<dbReference type="AlphaFoldDB" id="A0AAV4I9M0"/>